<dbReference type="InterPro" id="IPR029058">
    <property type="entry name" value="AB_hydrolase_fold"/>
</dbReference>
<organism evidence="3 4">
    <name type="scientific">Plectosphaerella plurivora</name>
    <dbReference type="NCBI Taxonomy" id="936078"/>
    <lineage>
        <taxon>Eukaryota</taxon>
        <taxon>Fungi</taxon>
        <taxon>Dikarya</taxon>
        <taxon>Ascomycota</taxon>
        <taxon>Pezizomycotina</taxon>
        <taxon>Sordariomycetes</taxon>
        <taxon>Hypocreomycetidae</taxon>
        <taxon>Glomerellales</taxon>
        <taxon>Plectosphaerellaceae</taxon>
        <taxon>Plectosphaerella</taxon>
    </lineage>
</organism>
<dbReference type="SUPFAM" id="SSF53474">
    <property type="entry name" value="alpha/beta-Hydrolases"/>
    <property type="match status" value="1"/>
</dbReference>
<dbReference type="Pfam" id="PF07859">
    <property type="entry name" value="Abhydrolase_3"/>
    <property type="match status" value="1"/>
</dbReference>
<name>A0A9P9A643_9PEZI</name>
<sequence>MASKSDSIESILQSRIQYENICKMCYSAFPTSTDVHHTSTLIETYDGNDVGFHHFLNEKAVAATSPQPAVLYFHGGGMIAGSVGGFTPLIAYYASLSGISFFAVDYRLAPENPAPTGVEDGYSGLIFLVKHAMQWNVDPSRICLMGDSAGGLVAAACALLARDRELVPKVAMQLLIYPMLDDRTTLPADAPLWPFLSYKPADNAAAWAAFLQDKGATAYTVPAKAEDLTGLPRAYVEVGGFDLFFKEDLDYATRLAEAGVEVELRAWPRLPHGFDLAFGDPATTRAINSRMNALASL</sequence>
<dbReference type="EMBL" id="JAGSXJ010000053">
    <property type="protein sequence ID" value="KAH6661475.1"/>
    <property type="molecule type" value="Genomic_DNA"/>
</dbReference>
<dbReference type="AlphaFoldDB" id="A0A9P9A643"/>
<dbReference type="InterPro" id="IPR013094">
    <property type="entry name" value="AB_hydrolase_3"/>
</dbReference>
<protein>
    <submittedName>
        <fullName evidence="3">Lipase</fullName>
    </submittedName>
</protein>
<evidence type="ECO:0000259" key="2">
    <source>
        <dbReference type="Pfam" id="PF07859"/>
    </source>
</evidence>
<evidence type="ECO:0000256" key="1">
    <source>
        <dbReference type="ARBA" id="ARBA00022801"/>
    </source>
</evidence>
<feature type="domain" description="Alpha/beta hydrolase fold-3" evidence="2">
    <location>
        <begin position="70"/>
        <end position="274"/>
    </location>
</feature>
<evidence type="ECO:0000313" key="3">
    <source>
        <dbReference type="EMBL" id="KAH6661475.1"/>
    </source>
</evidence>
<comment type="caution">
    <text evidence="3">The sequence shown here is derived from an EMBL/GenBank/DDBJ whole genome shotgun (WGS) entry which is preliminary data.</text>
</comment>
<keyword evidence="1" id="KW-0378">Hydrolase</keyword>
<accession>A0A9P9A643</accession>
<gene>
    <name evidence="3" type="ORF">F5X68DRAFT_145618</name>
</gene>
<proteinExistence type="predicted"/>
<dbReference type="PANTHER" id="PTHR48081:SF8">
    <property type="entry name" value="ALPHA_BETA HYDROLASE FOLD-3 DOMAIN-CONTAINING PROTEIN-RELATED"/>
    <property type="match status" value="1"/>
</dbReference>
<dbReference type="OrthoDB" id="408631at2759"/>
<dbReference type="Gene3D" id="3.40.50.1820">
    <property type="entry name" value="alpha/beta hydrolase"/>
    <property type="match status" value="1"/>
</dbReference>
<dbReference type="Proteomes" id="UP000770015">
    <property type="component" value="Unassembled WGS sequence"/>
</dbReference>
<evidence type="ECO:0000313" key="4">
    <source>
        <dbReference type="Proteomes" id="UP000770015"/>
    </source>
</evidence>
<dbReference type="InterPro" id="IPR050300">
    <property type="entry name" value="GDXG_lipolytic_enzyme"/>
</dbReference>
<keyword evidence="4" id="KW-1185">Reference proteome</keyword>
<dbReference type="GO" id="GO:0016787">
    <property type="term" value="F:hydrolase activity"/>
    <property type="evidence" value="ECO:0007669"/>
    <property type="project" value="UniProtKB-KW"/>
</dbReference>
<reference evidence="3" key="1">
    <citation type="journal article" date="2021" name="Nat. Commun.">
        <title>Genetic determinants of endophytism in the Arabidopsis root mycobiome.</title>
        <authorList>
            <person name="Mesny F."/>
            <person name="Miyauchi S."/>
            <person name="Thiergart T."/>
            <person name="Pickel B."/>
            <person name="Atanasova L."/>
            <person name="Karlsson M."/>
            <person name="Huettel B."/>
            <person name="Barry K.W."/>
            <person name="Haridas S."/>
            <person name="Chen C."/>
            <person name="Bauer D."/>
            <person name="Andreopoulos W."/>
            <person name="Pangilinan J."/>
            <person name="LaButti K."/>
            <person name="Riley R."/>
            <person name="Lipzen A."/>
            <person name="Clum A."/>
            <person name="Drula E."/>
            <person name="Henrissat B."/>
            <person name="Kohler A."/>
            <person name="Grigoriev I.V."/>
            <person name="Martin F.M."/>
            <person name="Hacquard S."/>
        </authorList>
    </citation>
    <scope>NUCLEOTIDE SEQUENCE</scope>
    <source>
        <strain evidence="3">MPI-SDFR-AT-0117</strain>
    </source>
</reference>
<dbReference type="PANTHER" id="PTHR48081">
    <property type="entry name" value="AB HYDROLASE SUPERFAMILY PROTEIN C4A8.06C"/>
    <property type="match status" value="1"/>
</dbReference>